<evidence type="ECO:0000313" key="2">
    <source>
        <dbReference type="Proteomes" id="UP001431783"/>
    </source>
</evidence>
<protein>
    <submittedName>
        <fullName evidence="1">Uncharacterized protein</fullName>
    </submittedName>
</protein>
<proteinExistence type="predicted"/>
<reference evidence="1 2" key="1">
    <citation type="submission" date="2023-03" db="EMBL/GenBank/DDBJ databases">
        <title>Genome insight into feeding habits of ladybird beetles.</title>
        <authorList>
            <person name="Li H.-S."/>
            <person name="Huang Y.-H."/>
            <person name="Pang H."/>
        </authorList>
    </citation>
    <scope>NUCLEOTIDE SEQUENCE [LARGE SCALE GENOMIC DNA]</scope>
    <source>
        <strain evidence="1">SYSU_2023b</strain>
        <tissue evidence="1">Whole body</tissue>
    </source>
</reference>
<sequence>IKRVGPTSGVTDWDIADENELQQAVNQKKPNSLLEEQSKLMNEMINIENFENLPPSTMNENNTDLKKLKNTPLNIAKAQDDFQVPKRTRKNMIINGTGQGNKVTIKGVMANSHLHICKLDPYLTGEEIIQYLRDNDFTDIRCVKLVSRRHEM</sequence>
<dbReference type="AlphaFoldDB" id="A0AAW1UA49"/>
<dbReference type="Proteomes" id="UP001431783">
    <property type="component" value="Unassembled WGS sequence"/>
</dbReference>
<organism evidence="1 2">
    <name type="scientific">Henosepilachna vigintioctopunctata</name>
    <dbReference type="NCBI Taxonomy" id="420089"/>
    <lineage>
        <taxon>Eukaryota</taxon>
        <taxon>Metazoa</taxon>
        <taxon>Ecdysozoa</taxon>
        <taxon>Arthropoda</taxon>
        <taxon>Hexapoda</taxon>
        <taxon>Insecta</taxon>
        <taxon>Pterygota</taxon>
        <taxon>Neoptera</taxon>
        <taxon>Endopterygota</taxon>
        <taxon>Coleoptera</taxon>
        <taxon>Polyphaga</taxon>
        <taxon>Cucujiformia</taxon>
        <taxon>Coccinelloidea</taxon>
        <taxon>Coccinellidae</taxon>
        <taxon>Epilachninae</taxon>
        <taxon>Epilachnini</taxon>
        <taxon>Henosepilachna</taxon>
    </lineage>
</organism>
<keyword evidence="2" id="KW-1185">Reference proteome</keyword>
<feature type="non-terminal residue" evidence="1">
    <location>
        <position position="1"/>
    </location>
</feature>
<evidence type="ECO:0000313" key="1">
    <source>
        <dbReference type="EMBL" id="KAK9877581.1"/>
    </source>
</evidence>
<gene>
    <name evidence="1" type="ORF">WA026_019250</name>
</gene>
<name>A0AAW1UA49_9CUCU</name>
<comment type="caution">
    <text evidence="1">The sequence shown here is derived from an EMBL/GenBank/DDBJ whole genome shotgun (WGS) entry which is preliminary data.</text>
</comment>
<dbReference type="EMBL" id="JARQZJ010000043">
    <property type="protein sequence ID" value="KAK9877581.1"/>
    <property type="molecule type" value="Genomic_DNA"/>
</dbReference>
<accession>A0AAW1UA49</accession>